<gene>
    <name evidence="1" type="ORF">RM423_22280</name>
</gene>
<keyword evidence="2" id="KW-1185">Reference proteome</keyword>
<evidence type="ECO:0000313" key="1">
    <source>
        <dbReference type="EMBL" id="MDT0264102.1"/>
    </source>
</evidence>
<sequence length="128" mass="14276">MTPDDADSSKNPVTQRVSEFLDHWQHRRWALIAPFLPANDGAPGTVARQIKERFEFWELTSWEITELAFVAAAICEATTRVTVNGNKMVSASRWICQIDDGQPSIEGGVGAWRLVQPGPEPFIVPKDV</sequence>
<organism evidence="1 2">
    <name type="scientific">Jatrophihabitans lederbergiae</name>
    <dbReference type="NCBI Taxonomy" id="3075547"/>
    <lineage>
        <taxon>Bacteria</taxon>
        <taxon>Bacillati</taxon>
        <taxon>Actinomycetota</taxon>
        <taxon>Actinomycetes</taxon>
        <taxon>Jatrophihabitantales</taxon>
        <taxon>Jatrophihabitantaceae</taxon>
        <taxon>Jatrophihabitans</taxon>
    </lineage>
</organism>
<dbReference type="Proteomes" id="UP001183176">
    <property type="component" value="Unassembled WGS sequence"/>
</dbReference>
<dbReference type="EMBL" id="JAVREH010000070">
    <property type="protein sequence ID" value="MDT0264102.1"/>
    <property type="molecule type" value="Genomic_DNA"/>
</dbReference>
<reference evidence="2" key="1">
    <citation type="submission" date="2023-07" db="EMBL/GenBank/DDBJ databases">
        <title>30 novel species of actinomycetes from the DSMZ collection.</title>
        <authorList>
            <person name="Nouioui I."/>
        </authorList>
    </citation>
    <scope>NUCLEOTIDE SEQUENCE [LARGE SCALE GENOMIC DNA]</scope>
    <source>
        <strain evidence="2">DSM 44399</strain>
    </source>
</reference>
<dbReference type="RefSeq" id="WP_311425245.1">
    <property type="nucleotide sequence ID" value="NZ_JAVREH010000070.1"/>
</dbReference>
<name>A0ABU2JGH8_9ACTN</name>
<protein>
    <recommendedName>
        <fullName evidence="3">Nuclear transport factor 2 family protein</fullName>
    </recommendedName>
</protein>
<evidence type="ECO:0008006" key="3">
    <source>
        <dbReference type="Google" id="ProtNLM"/>
    </source>
</evidence>
<evidence type="ECO:0000313" key="2">
    <source>
        <dbReference type="Proteomes" id="UP001183176"/>
    </source>
</evidence>
<comment type="caution">
    <text evidence="1">The sequence shown here is derived from an EMBL/GenBank/DDBJ whole genome shotgun (WGS) entry which is preliminary data.</text>
</comment>
<accession>A0ABU2JGH8</accession>
<proteinExistence type="predicted"/>